<reference evidence="2 3" key="1">
    <citation type="submission" date="2016-10" db="EMBL/GenBank/DDBJ databases">
        <authorList>
            <person name="de Groot N.N."/>
        </authorList>
    </citation>
    <scope>NUCLEOTIDE SEQUENCE [LARGE SCALE GENOMIC DNA]</scope>
    <source>
        <strain evidence="2 3">EP1-55-1</strain>
    </source>
</reference>
<feature type="domain" description="Anti-sigma-28 factor FlgM C-terminal" evidence="1">
    <location>
        <begin position="22"/>
        <end position="60"/>
    </location>
</feature>
<dbReference type="AlphaFoldDB" id="A0A1I5MTV0"/>
<dbReference type="InterPro" id="IPR031316">
    <property type="entry name" value="FlgM_C"/>
</dbReference>
<dbReference type="RefSeq" id="WP_092911331.1">
    <property type="nucleotide sequence ID" value="NZ_CP136592.1"/>
</dbReference>
<proteinExistence type="predicted"/>
<dbReference type="InterPro" id="IPR035890">
    <property type="entry name" value="Anti-sigma-28_factor_FlgM_sf"/>
</dbReference>
<organism evidence="2 3">
    <name type="scientific">Hydrogenimonas thermophila</name>
    <dbReference type="NCBI Taxonomy" id="223786"/>
    <lineage>
        <taxon>Bacteria</taxon>
        <taxon>Pseudomonadati</taxon>
        <taxon>Campylobacterota</taxon>
        <taxon>Epsilonproteobacteria</taxon>
        <taxon>Campylobacterales</taxon>
        <taxon>Hydrogenimonadaceae</taxon>
        <taxon>Hydrogenimonas</taxon>
    </lineage>
</organism>
<dbReference type="SUPFAM" id="SSF101498">
    <property type="entry name" value="Anti-sigma factor FlgM"/>
    <property type="match status" value="1"/>
</dbReference>
<dbReference type="STRING" id="223786.SAMN05216234_10712"/>
<evidence type="ECO:0000313" key="3">
    <source>
        <dbReference type="Proteomes" id="UP000199227"/>
    </source>
</evidence>
<name>A0A1I5MTV0_9BACT</name>
<gene>
    <name evidence="2" type="ORF">SAMN05216234_10712</name>
</gene>
<evidence type="ECO:0000313" key="2">
    <source>
        <dbReference type="EMBL" id="SFP12787.1"/>
    </source>
</evidence>
<keyword evidence="3" id="KW-1185">Reference proteome</keyword>
<sequence>MIRNIGINQSNSLITETTKNEQKVITKKGDNQATRLDKLKEQIRNGEYTIDLKATATKMAQEIKPL</sequence>
<evidence type="ECO:0000259" key="1">
    <source>
        <dbReference type="Pfam" id="PF04316"/>
    </source>
</evidence>
<dbReference type="EMBL" id="FOXB01000007">
    <property type="protein sequence ID" value="SFP12787.1"/>
    <property type="molecule type" value="Genomic_DNA"/>
</dbReference>
<accession>A0A1I5MTV0</accession>
<protein>
    <submittedName>
        <fullName evidence="2">Anti-sigma-28 factor, FlgM</fullName>
    </submittedName>
</protein>
<dbReference type="Proteomes" id="UP000199227">
    <property type="component" value="Unassembled WGS sequence"/>
</dbReference>
<dbReference type="Pfam" id="PF04316">
    <property type="entry name" value="FlgM"/>
    <property type="match status" value="1"/>
</dbReference>
<dbReference type="OrthoDB" id="5328035at2"/>